<dbReference type="EMBL" id="JBHHMI010000003">
    <property type="protein sequence ID" value="MFB5266248.1"/>
    <property type="molecule type" value="Genomic_DNA"/>
</dbReference>
<organism evidence="2 3">
    <name type="scientific">Paenibacillus enshidis</name>
    <dbReference type="NCBI Taxonomy" id="1458439"/>
    <lineage>
        <taxon>Bacteria</taxon>
        <taxon>Bacillati</taxon>
        <taxon>Bacillota</taxon>
        <taxon>Bacilli</taxon>
        <taxon>Bacillales</taxon>
        <taxon>Paenibacillaceae</taxon>
        <taxon>Paenibacillus</taxon>
    </lineage>
</organism>
<accession>A0ABV5APY5</accession>
<proteinExistence type="predicted"/>
<gene>
    <name evidence="2" type="ORF">ACE41H_05535</name>
</gene>
<keyword evidence="1" id="KW-0812">Transmembrane</keyword>
<protein>
    <submittedName>
        <fullName evidence="2">Uncharacterized protein</fullName>
    </submittedName>
</protein>
<reference evidence="2 3" key="1">
    <citation type="submission" date="2024-09" db="EMBL/GenBank/DDBJ databases">
        <title>Paenibacillus zeirhizospherea sp. nov., isolated from surface of the maize (Zea mays) roots in a horticulture field, Hungary.</title>
        <authorList>
            <person name="Marton D."/>
            <person name="Farkas M."/>
            <person name="Bedics A."/>
            <person name="Toth E."/>
            <person name="Tancsics A."/>
            <person name="Boka K."/>
            <person name="Maroti G."/>
            <person name="Kriszt B."/>
            <person name="Cserhati M."/>
        </authorList>
    </citation>
    <scope>NUCLEOTIDE SEQUENCE [LARGE SCALE GENOMIC DNA]</scope>
    <source>
        <strain evidence="2 3">KCTC 33519</strain>
    </source>
</reference>
<evidence type="ECO:0000313" key="2">
    <source>
        <dbReference type="EMBL" id="MFB5266248.1"/>
    </source>
</evidence>
<evidence type="ECO:0000256" key="1">
    <source>
        <dbReference type="SAM" id="Phobius"/>
    </source>
</evidence>
<evidence type="ECO:0000313" key="3">
    <source>
        <dbReference type="Proteomes" id="UP001580346"/>
    </source>
</evidence>
<comment type="caution">
    <text evidence="2">The sequence shown here is derived from an EMBL/GenBank/DDBJ whole genome shotgun (WGS) entry which is preliminary data.</text>
</comment>
<keyword evidence="1" id="KW-0472">Membrane</keyword>
<feature type="transmembrane region" description="Helical" evidence="1">
    <location>
        <begin position="27"/>
        <end position="49"/>
    </location>
</feature>
<name>A0ABV5APY5_9BACL</name>
<dbReference type="Proteomes" id="UP001580346">
    <property type="component" value="Unassembled WGS sequence"/>
</dbReference>
<sequence length="51" mass="5860">MNWNELKLLAKLKQARPRGEGRFATGILWGTLISAVLWISIIGWIMAIFKF</sequence>
<keyword evidence="3" id="KW-1185">Reference proteome</keyword>
<dbReference type="RefSeq" id="WP_375353843.1">
    <property type="nucleotide sequence ID" value="NZ_JBHHMI010000003.1"/>
</dbReference>
<keyword evidence="1" id="KW-1133">Transmembrane helix</keyword>